<dbReference type="EMBL" id="HE613254">
    <property type="protein sequence ID" value="CCE66637.1"/>
    <property type="molecule type" value="Genomic_DNA"/>
</dbReference>
<dbReference type="SUPFAM" id="SSF109604">
    <property type="entry name" value="HD-domain/PDEase-like"/>
    <property type="match status" value="1"/>
</dbReference>
<dbReference type="Pfam" id="PF01966">
    <property type="entry name" value="HD"/>
    <property type="match status" value="1"/>
</dbReference>
<dbReference type="PATRIC" id="fig|1116213.3.peg.129"/>
<evidence type="ECO:0000259" key="1">
    <source>
        <dbReference type="SMART" id="SM00471"/>
    </source>
</evidence>
<protein>
    <submittedName>
        <fullName evidence="2">Deoxyguanosinetriphosphate triphosphohydrolase</fullName>
        <ecNumber evidence="2">3.1.5.1</ecNumber>
    </submittedName>
</protein>
<dbReference type="HOGENOM" id="CLU_026821_0_0_14"/>
<dbReference type="CDD" id="cd00077">
    <property type="entry name" value="HDc"/>
    <property type="match status" value="1"/>
</dbReference>
<dbReference type="RefSeq" id="WP_015511502.1">
    <property type="nucleotide sequence ID" value="NC_021007.1"/>
</dbReference>
<dbReference type="SMART" id="SM00471">
    <property type="entry name" value="HDc"/>
    <property type="match status" value="1"/>
</dbReference>
<keyword evidence="2" id="KW-0378">Hydrolase</keyword>
<reference evidence="2" key="1">
    <citation type="submission" date="2011-11" db="EMBL/GenBank/DDBJ databases">
        <title>Complete genome sequence of Candidatus Mycoplasma haemominutum.</title>
        <authorList>
            <person name="Barker E.N."/>
            <person name="Darby A.C."/>
            <person name="Helps C.R."/>
            <person name="Peters I.R."/>
            <person name="Hughes M.A."/>
            <person name="Radford A.D."/>
            <person name="Novacco M."/>
            <person name="Boretti F."/>
            <person name="Hofmann-Lehmann R."/>
            <person name="Tasker S."/>
        </authorList>
    </citation>
    <scope>NUCLEOTIDE SEQUENCE</scope>
    <source>
        <strain evidence="2">Birmingham 1</strain>
    </source>
</reference>
<feature type="domain" description="HD/PDEase" evidence="1">
    <location>
        <begin position="66"/>
        <end position="208"/>
    </location>
</feature>
<dbReference type="KEGG" id="mhb:MHM_01190"/>
<proteinExistence type="predicted"/>
<dbReference type="GO" id="GO:0008832">
    <property type="term" value="F:dGTPase activity"/>
    <property type="evidence" value="ECO:0007669"/>
    <property type="project" value="UniProtKB-EC"/>
</dbReference>
<organism evidence="2">
    <name type="scientific">Candidatus Mycoplasma haematominutum 'Birmingham 1'</name>
    <dbReference type="NCBI Taxonomy" id="1116213"/>
    <lineage>
        <taxon>Bacteria</taxon>
        <taxon>Bacillati</taxon>
        <taxon>Mycoplasmatota</taxon>
        <taxon>Mollicutes</taxon>
        <taxon>Mycoplasmataceae</taxon>
        <taxon>Mycoplasma</taxon>
    </lineage>
</organism>
<dbReference type="InterPro" id="IPR003607">
    <property type="entry name" value="HD/PDEase_dom"/>
</dbReference>
<sequence>MSLSFSKLHLELPVTGGWPFIKDPIHGEITFSDYSFWLYSLLNTPEFQRLSSIAQLGFLYENFPGATHTRLSHSLGVYALSAKFISHFLSLGDLTIERDRLEIDLCLASSLLHDLGHGPFSHFFEWLAPGFSHEQMTRRLILNKSAKLYSLLAERSVVYGRESEFFPEEVTKILSGESNRKWIEELISSDIDVDRLDYLLRDKYFCGSFTLSIDPNLIIKWTRLLEYRGERKLIFLEKTNYQRYSLLLSREYMRKEIYSNPSACSYQILLYAVFQEWRKHFNSPRFRENAIYKLLTPLFSLNFEKWALEDFLRLTDWSLLSRVEELFWELKYSPEGLENLYSLLLLFKGHTEESAHILIRLSAENFTLFQEFKTQFAELSGEIACIKTISSLIGGREKKRISTLSYLDWNTKEIRELALLLPSARESELQFVLLTKNLYTKWIEYQNKVEY</sequence>
<dbReference type="EC" id="3.1.5.1" evidence="2"/>
<gene>
    <name evidence="2" type="primary">dGTPase</name>
    <name evidence="2" type="ORF">MHM_01190</name>
</gene>
<reference evidence="2" key="2">
    <citation type="submission" date="2011-11" db="EMBL/GenBank/DDBJ databases">
        <authorList>
            <person name="Barker E."/>
        </authorList>
    </citation>
    <scope>NUCLEOTIDE SEQUENCE</scope>
    <source>
        <strain evidence="2">Birmingham 1</strain>
    </source>
</reference>
<accession>G8C2T9</accession>
<dbReference type="PANTHER" id="PTHR11373">
    <property type="entry name" value="DEOXYNUCLEOSIDE TRIPHOSPHATE TRIPHOSPHOHYDROLASE"/>
    <property type="match status" value="1"/>
</dbReference>
<dbReference type="AlphaFoldDB" id="G8C2T9"/>
<dbReference type="Gene3D" id="1.10.3210.10">
    <property type="entry name" value="Hypothetical protein af1432"/>
    <property type="match status" value="1"/>
</dbReference>
<dbReference type="InterPro" id="IPR006674">
    <property type="entry name" value="HD_domain"/>
</dbReference>
<name>G8C2T9_9MOLU</name>
<dbReference type="GO" id="GO:0006203">
    <property type="term" value="P:dGTP catabolic process"/>
    <property type="evidence" value="ECO:0007669"/>
    <property type="project" value="TreeGrafter"/>
</dbReference>
<dbReference type="InterPro" id="IPR050135">
    <property type="entry name" value="dGTPase-like"/>
</dbReference>
<evidence type="ECO:0000313" key="2">
    <source>
        <dbReference type="EMBL" id="CCE66637.1"/>
    </source>
</evidence>
<dbReference type="PANTHER" id="PTHR11373:SF4">
    <property type="entry name" value="DEOXYNUCLEOSIDE TRIPHOSPHATE TRIPHOSPHOHYDROLASE SAMHD1"/>
    <property type="match status" value="1"/>
</dbReference>
<dbReference type="OrthoDB" id="9803619at2"/>